<dbReference type="Proteomes" id="UP001212803">
    <property type="component" value="Chromosome"/>
</dbReference>
<sequence length="337" mass="36752">MAGETAIVDAGGIAVPVTNPGKVYFPAIGLTKLELVRYYLAVGEGALRGVANRPMVLKRFVDGAGAPPFFQKRAPPKLPPYVRTAKVTFPSGRSANLPVIDSLAGIAWAVNLGCIDLNPWPVRADDVEHPDELRFDLDPTPEAGFGQVKEAALLVGELLREYGLEGYPKTSGSRGIHIYVRILPRWEFTAVRRAALALGREAERRAPGLVTTAWWKEERHGVFIDYNQNARDRTVASAYSVRPTPNAQVSMPLTWEELPGAELAEYTVATVPARFAARGDAMAGLDARAYSLEPLLALSREQERAGLGDAPYPPHFPKAPGEPKRVQPSRARKEGDR</sequence>
<dbReference type="RefSeq" id="WP_270055296.1">
    <property type="nucleotide sequence ID" value="NZ_CP115149.1"/>
</dbReference>
<evidence type="ECO:0000313" key="3">
    <source>
        <dbReference type="EMBL" id="WBL34768.1"/>
    </source>
</evidence>
<dbReference type="InterPro" id="IPR052171">
    <property type="entry name" value="NHEJ_LigD"/>
</dbReference>
<organism evidence="3 4">
    <name type="scientific">Tepidiforma flava</name>
    <dbReference type="NCBI Taxonomy" id="3004094"/>
    <lineage>
        <taxon>Bacteria</taxon>
        <taxon>Bacillati</taxon>
        <taxon>Chloroflexota</taxon>
        <taxon>Tepidiformia</taxon>
        <taxon>Tepidiformales</taxon>
        <taxon>Tepidiformaceae</taxon>
        <taxon>Tepidiforma</taxon>
    </lineage>
</organism>
<gene>
    <name evidence="3" type="ORF">O0235_08160</name>
</gene>
<dbReference type="EMBL" id="CP115149">
    <property type="protein sequence ID" value="WBL34768.1"/>
    <property type="molecule type" value="Genomic_DNA"/>
</dbReference>
<reference evidence="3 4" key="1">
    <citation type="journal article" date="2023" name="ISME J.">
        <title>Thermophilic Dehalococcoidia with unusual traits shed light on an unexpected past.</title>
        <authorList>
            <person name="Palmer M."/>
            <person name="Covington J.K."/>
            <person name="Zhou E.M."/>
            <person name="Thomas S.C."/>
            <person name="Habib N."/>
            <person name="Seymour C.O."/>
            <person name="Lai D."/>
            <person name="Johnston J."/>
            <person name="Hashimi A."/>
            <person name="Jiao J.Y."/>
            <person name="Muok A.R."/>
            <person name="Liu L."/>
            <person name="Xian W.D."/>
            <person name="Zhi X.Y."/>
            <person name="Li M.M."/>
            <person name="Silva L.P."/>
            <person name="Bowen B.P."/>
            <person name="Louie K."/>
            <person name="Briegel A."/>
            <person name="Pett-Ridge J."/>
            <person name="Weber P.K."/>
            <person name="Tocheva E.I."/>
            <person name="Woyke T."/>
            <person name="Northen T.R."/>
            <person name="Mayali X."/>
            <person name="Li W.J."/>
            <person name="Hedlund B.P."/>
        </authorList>
    </citation>
    <scope>NUCLEOTIDE SEQUENCE [LARGE SCALE GENOMIC DNA]</scope>
    <source>
        <strain evidence="3 4">YIM 72310</strain>
    </source>
</reference>
<protein>
    <submittedName>
        <fullName evidence="3">DNA polymerase domain-containing protein</fullName>
    </submittedName>
</protein>
<keyword evidence="4" id="KW-1185">Reference proteome</keyword>
<feature type="domain" description="DNA ligase D polymerase" evidence="2">
    <location>
        <begin position="31"/>
        <end position="281"/>
    </location>
</feature>
<dbReference type="PANTHER" id="PTHR42705:SF3">
    <property type="entry name" value="ATP-DEPENDENT DNA LIGASE"/>
    <property type="match status" value="1"/>
</dbReference>
<dbReference type="Pfam" id="PF21686">
    <property type="entry name" value="LigD_Prim-Pol"/>
    <property type="match status" value="1"/>
</dbReference>
<feature type="region of interest" description="Disordered" evidence="1">
    <location>
        <begin position="302"/>
        <end position="337"/>
    </location>
</feature>
<name>A0ABY7M453_9CHLR</name>
<dbReference type="CDD" id="cd04865">
    <property type="entry name" value="LigD_Pol_like_2"/>
    <property type="match status" value="1"/>
</dbReference>
<feature type="compositionally biased region" description="Basic and acidic residues" evidence="1">
    <location>
        <begin position="321"/>
        <end position="337"/>
    </location>
</feature>
<dbReference type="SUPFAM" id="SSF56747">
    <property type="entry name" value="Prim-pol domain"/>
    <property type="match status" value="1"/>
</dbReference>
<dbReference type="InterPro" id="IPR014145">
    <property type="entry name" value="LigD_pol_dom"/>
</dbReference>
<accession>A0ABY7M453</accession>
<dbReference type="Gene3D" id="3.90.920.10">
    <property type="entry name" value="DNA primase, PRIM domain"/>
    <property type="match status" value="1"/>
</dbReference>
<dbReference type="PANTHER" id="PTHR42705">
    <property type="entry name" value="BIFUNCTIONAL NON-HOMOLOGOUS END JOINING PROTEIN LIGD"/>
    <property type="match status" value="1"/>
</dbReference>
<proteinExistence type="predicted"/>
<evidence type="ECO:0000256" key="1">
    <source>
        <dbReference type="SAM" id="MobiDB-lite"/>
    </source>
</evidence>
<evidence type="ECO:0000313" key="4">
    <source>
        <dbReference type="Proteomes" id="UP001212803"/>
    </source>
</evidence>
<evidence type="ECO:0000259" key="2">
    <source>
        <dbReference type="Pfam" id="PF21686"/>
    </source>
</evidence>